<reference evidence="8 9" key="1">
    <citation type="submission" date="2019-09" db="EMBL/GenBank/DDBJ databases">
        <title>Ecophysiology of the spiral-shaped methanotroph Methylospira mobilis as revealed by the complete genome sequence.</title>
        <authorList>
            <person name="Oshkin I.Y."/>
            <person name="Dedysh S.N."/>
            <person name="Miroshnikov K."/>
            <person name="Danilova O.V."/>
            <person name="Hakobyan A."/>
            <person name="Liesack W."/>
        </authorList>
    </citation>
    <scope>NUCLEOTIDE SEQUENCE [LARGE SCALE GENOMIC DNA]</scope>
    <source>
        <strain evidence="8 9">Shm1</strain>
    </source>
</reference>
<evidence type="ECO:0000256" key="1">
    <source>
        <dbReference type="ARBA" id="ARBA00022448"/>
    </source>
</evidence>
<sequence>MGILTARNLECVRSERELFSQVGFTLSPGCLLQVEGANGSGKTSLLRIVAGLSRPAEGEVLWRGRSIAEHTTDYQAEMAYLGHALGVKADLTALENLLWFLPLTGIRLSETVALTLLAHVGLDGCEGIPARKLSAGQNQRIALARIVARSAALWILDEPFTALDIGGVALLGGLLDAHLETGGMAIVTSHQPLVVSCVIEKLVLS</sequence>
<dbReference type="FunCoup" id="A0A5Q0BDM4">
    <property type="interactions" value="177"/>
</dbReference>
<dbReference type="InterPro" id="IPR027417">
    <property type="entry name" value="P-loop_NTPase"/>
</dbReference>
<dbReference type="SUPFAM" id="SSF52540">
    <property type="entry name" value="P-loop containing nucleoside triphosphate hydrolases"/>
    <property type="match status" value="1"/>
</dbReference>
<dbReference type="Gene3D" id="3.40.50.300">
    <property type="entry name" value="P-loop containing nucleotide triphosphate hydrolases"/>
    <property type="match status" value="1"/>
</dbReference>
<evidence type="ECO:0000256" key="3">
    <source>
        <dbReference type="ARBA" id="ARBA00022748"/>
    </source>
</evidence>
<dbReference type="InterPro" id="IPR003439">
    <property type="entry name" value="ABC_transporter-like_ATP-bd"/>
</dbReference>
<dbReference type="NCBIfam" id="TIGR01189">
    <property type="entry name" value="ccmA"/>
    <property type="match status" value="1"/>
</dbReference>
<evidence type="ECO:0000256" key="6">
    <source>
        <dbReference type="ARBA" id="ARBA00023136"/>
    </source>
</evidence>
<keyword evidence="1" id="KW-0813">Transport</keyword>
<dbReference type="EMBL" id="CP044205">
    <property type="protein sequence ID" value="QFY41639.1"/>
    <property type="molecule type" value="Genomic_DNA"/>
</dbReference>
<dbReference type="Proteomes" id="UP000325755">
    <property type="component" value="Chromosome"/>
</dbReference>
<keyword evidence="5" id="KW-1278">Translocase</keyword>
<feature type="domain" description="ABC transporter" evidence="7">
    <location>
        <begin position="4"/>
        <end position="204"/>
    </location>
</feature>
<dbReference type="KEGG" id="mmob:F6R98_02540"/>
<dbReference type="InterPro" id="IPR005895">
    <property type="entry name" value="ABC_transptr_haem_export_CcmA"/>
</dbReference>
<name>A0A5Q0BDM4_9GAMM</name>
<dbReference type="PROSITE" id="PS50893">
    <property type="entry name" value="ABC_TRANSPORTER_2"/>
    <property type="match status" value="1"/>
</dbReference>
<accession>A0A5Q0BDM4</accession>
<dbReference type="AlphaFoldDB" id="A0A5Q0BDM4"/>
<dbReference type="PANTHER" id="PTHR43499:SF1">
    <property type="entry name" value="ABC TRANSPORTER I FAMILY MEMBER 1"/>
    <property type="match status" value="1"/>
</dbReference>
<dbReference type="RefSeq" id="WP_153247623.1">
    <property type="nucleotide sequence ID" value="NZ_CP044205.1"/>
</dbReference>
<keyword evidence="4" id="KW-0067">ATP-binding</keyword>
<organism evidence="8 9">
    <name type="scientific">Candidatus Methylospira mobilis</name>
    <dbReference type="NCBI Taxonomy" id="1808979"/>
    <lineage>
        <taxon>Bacteria</taxon>
        <taxon>Pseudomonadati</taxon>
        <taxon>Pseudomonadota</taxon>
        <taxon>Gammaproteobacteria</taxon>
        <taxon>Methylococcales</taxon>
        <taxon>Methylococcaceae</taxon>
        <taxon>Candidatus Methylospira</taxon>
    </lineage>
</organism>
<protein>
    <submittedName>
        <fullName evidence="8">Cytochrome c biogenesis heme-transporting ATPase CcmA</fullName>
    </submittedName>
</protein>
<evidence type="ECO:0000256" key="2">
    <source>
        <dbReference type="ARBA" id="ARBA00022741"/>
    </source>
</evidence>
<evidence type="ECO:0000313" key="9">
    <source>
        <dbReference type="Proteomes" id="UP000325755"/>
    </source>
</evidence>
<dbReference type="SMART" id="SM00382">
    <property type="entry name" value="AAA"/>
    <property type="match status" value="1"/>
</dbReference>
<dbReference type="GO" id="GO:0005524">
    <property type="term" value="F:ATP binding"/>
    <property type="evidence" value="ECO:0007669"/>
    <property type="project" value="UniProtKB-KW"/>
</dbReference>
<evidence type="ECO:0000256" key="5">
    <source>
        <dbReference type="ARBA" id="ARBA00022967"/>
    </source>
</evidence>
<gene>
    <name evidence="8" type="primary">ccmA</name>
    <name evidence="8" type="ORF">F6R98_02540</name>
</gene>
<dbReference type="GO" id="GO:0016887">
    <property type="term" value="F:ATP hydrolysis activity"/>
    <property type="evidence" value="ECO:0007669"/>
    <property type="project" value="InterPro"/>
</dbReference>
<dbReference type="PANTHER" id="PTHR43499">
    <property type="entry name" value="ABC TRANSPORTER I FAMILY MEMBER 1"/>
    <property type="match status" value="1"/>
</dbReference>
<keyword evidence="9" id="KW-1185">Reference proteome</keyword>
<proteinExistence type="predicted"/>
<keyword evidence="2" id="KW-0547">Nucleotide-binding</keyword>
<dbReference type="InterPro" id="IPR003593">
    <property type="entry name" value="AAA+_ATPase"/>
</dbReference>
<dbReference type="Pfam" id="PF00005">
    <property type="entry name" value="ABC_tran"/>
    <property type="match status" value="1"/>
</dbReference>
<evidence type="ECO:0000259" key="7">
    <source>
        <dbReference type="PROSITE" id="PS50893"/>
    </source>
</evidence>
<dbReference type="OrthoDB" id="9800654at2"/>
<dbReference type="NCBIfam" id="NF010061">
    <property type="entry name" value="PRK13538.1"/>
    <property type="match status" value="1"/>
</dbReference>
<keyword evidence="3" id="KW-0201">Cytochrome c-type biogenesis</keyword>
<keyword evidence="6" id="KW-0472">Membrane</keyword>
<dbReference type="InParanoid" id="A0A5Q0BDM4"/>
<dbReference type="GO" id="GO:0017004">
    <property type="term" value="P:cytochrome complex assembly"/>
    <property type="evidence" value="ECO:0007669"/>
    <property type="project" value="UniProtKB-KW"/>
</dbReference>
<evidence type="ECO:0000313" key="8">
    <source>
        <dbReference type="EMBL" id="QFY41639.1"/>
    </source>
</evidence>
<dbReference type="GO" id="GO:0022857">
    <property type="term" value="F:transmembrane transporter activity"/>
    <property type="evidence" value="ECO:0007669"/>
    <property type="project" value="InterPro"/>
</dbReference>
<evidence type="ECO:0000256" key="4">
    <source>
        <dbReference type="ARBA" id="ARBA00022840"/>
    </source>
</evidence>